<dbReference type="Proteomes" id="UP000246352">
    <property type="component" value="Unassembled WGS sequence"/>
</dbReference>
<dbReference type="EMBL" id="QGTR01000004">
    <property type="protein sequence ID" value="PWV98985.1"/>
    <property type="molecule type" value="Genomic_DNA"/>
</dbReference>
<keyword evidence="7" id="KW-1185">Reference proteome</keyword>
<comment type="caution">
    <text evidence="6">The sequence shown here is derived from an EMBL/GenBank/DDBJ whole genome shotgun (WGS) entry which is preliminary data.</text>
</comment>
<dbReference type="Gene3D" id="3.90.1590.10">
    <property type="entry name" value="glutathione-dependent formaldehyde- activating enzyme (gfa)"/>
    <property type="match status" value="1"/>
</dbReference>
<gene>
    <name evidence="6" type="ORF">DFR52_104276</name>
</gene>
<dbReference type="InterPro" id="IPR011057">
    <property type="entry name" value="Mss4-like_sf"/>
</dbReference>
<evidence type="ECO:0000313" key="6">
    <source>
        <dbReference type="EMBL" id="PWV98985.1"/>
    </source>
</evidence>
<dbReference type="PANTHER" id="PTHR33337">
    <property type="entry name" value="GFA DOMAIN-CONTAINING PROTEIN"/>
    <property type="match status" value="1"/>
</dbReference>
<dbReference type="GO" id="GO:0046872">
    <property type="term" value="F:metal ion binding"/>
    <property type="evidence" value="ECO:0007669"/>
    <property type="project" value="UniProtKB-KW"/>
</dbReference>
<dbReference type="AlphaFoldDB" id="A0A317PG06"/>
<proteinExistence type="inferred from homology"/>
<dbReference type="InterPro" id="IPR006913">
    <property type="entry name" value="CENP-V/GFA"/>
</dbReference>
<evidence type="ECO:0000256" key="2">
    <source>
        <dbReference type="ARBA" id="ARBA00022723"/>
    </source>
</evidence>
<evidence type="ECO:0000256" key="1">
    <source>
        <dbReference type="ARBA" id="ARBA00005495"/>
    </source>
</evidence>
<sequence>MVDLTGRCLCGGVKLKIHGAIIGANHCHCESCRRATSSPVTSFFTVATGDGELEGDAVRFFASSAGVRRGFCGNCGSPLSYESDQRPGEIDFYVMLLEEPAAITMRQHDHWGERVGWLTVADDLPKDID</sequence>
<keyword evidence="2" id="KW-0479">Metal-binding</keyword>
<keyword evidence="4" id="KW-0456">Lyase</keyword>
<dbReference type="GO" id="GO:0016846">
    <property type="term" value="F:carbon-sulfur lyase activity"/>
    <property type="evidence" value="ECO:0007669"/>
    <property type="project" value="InterPro"/>
</dbReference>
<protein>
    <recommendedName>
        <fullName evidence="5">CENP-V/GFA domain-containing protein</fullName>
    </recommendedName>
</protein>
<organism evidence="6 7">
    <name type="scientific">Hoeflea marina</name>
    <dbReference type="NCBI Taxonomy" id="274592"/>
    <lineage>
        <taxon>Bacteria</taxon>
        <taxon>Pseudomonadati</taxon>
        <taxon>Pseudomonadota</taxon>
        <taxon>Alphaproteobacteria</taxon>
        <taxon>Hyphomicrobiales</taxon>
        <taxon>Rhizobiaceae</taxon>
        <taxon>Hoeflea</taxon>
    </lineage>
</organism>
<dbReference type="SUPFAM" id="SSF51316">
    <property type="entry name" value="Mss4-like"/>
    <property type="match status" value="1"/>
</dbReference>
<accession>A0A317PG06</accession>
<evidence type="ECO:0000259" key="5">
    <source>
        <dbReference type="PROSITE" id="PS51891"/>
    </source>
</evidence>
<evidence type="ECO:0000313" key="7">
    <source>
        <dbReference type="Proteomes" id="UP000246352"/>
    </source>
</evidence>
<dbReference type="PROSITE" id="PS51891">
    <property type="entry name" value="CENP_V_GFA"/>
    <property type="match status" value="1"/>
</dbReference>
<dbReference type="OrthoDB" id="9807246at2"/>
<name>A0A317PG06_9HYPH</name>
<evidence type="ECO:0000256" key="3">
    <source>
        <dbReference type="ARBA" id="ARBA00022833"/>
    </source>
</evidence>
<dbReference type="PANTHER" id="PTHR33337:SF40">
    <property type="entry name" value="CENP-V_GFA DOMAIN-CONTAINING PROTEIN-RELATED"/>
    <property type="match status" value="1"/>
</dbReference>
<dbReference type="RefSeq" id="WP_158284984.1">
    <property type="nucleotide sequence ID" value="NZ_QGTR01000004.1"/>
</dbReference>
<dbReference type="Pfam" id="PF04828">
    <property type="entry name" value="GFA"/>
    <property type="match status" value="1"/>
</dbReference>
<reference evidence="6 7" key="1">
    <citation type="submission" date="2018-05" db="EMBL/GenBank/DDBJ databases">
        <title>Genomic Encyclopedia of Type Strains, Phase IV (KMG-IV): sequencing the most valuable type-strain genomes for metagenomic binning, comparative biology and taxonomic classification.</title>
        <authorList>
            <person name="Goeker M."/>
        </authorList>
    </citation>
    <scope>NUCLEOTIDE SEQUENCE [LARGE SCALE GENOMIC DNA]</scope>
    <source>
        <strain evidence="6 7">DSM 16791</strain>
    </source>
</reference>
<comment type="similarity">
    <text evidence="1">Belongs to the Gfa family.</text>
</comment>
<keyword evidence="3" id="KW-0862">Zinc</keyword>
<evidence type="ECO:0000256" key="4">
    <source>
        <dbReference type="ARBA" id="ARBA00023239"/>
    </source>
</evidence>
<feature type="domain" description="CENP-V/GFA" evidence="5">
    <location>
        <begin position="4"/>
        <end position="112"/>
    </location>
</feature>